<evidence type="ECO:0000256" key="9">
    <source>
        <dbReference type="ARBA" id="ARBA00022840"/>
    </source>
</evidence>
<keyword evidence="17" id="KW-1185">Reference proteome</keyword>
<evidence type="ECO:0000256" key="4">
    <source>
        <dbReference type="ARBA" id="ARBA00022516"/>
    </source>
</evidence>
<evidence type="ECO:0000313" key="17">
    <source>
        <dbReference type="Proteomes" id="UP000618754"/>
    </source>
</evidence>
<evidence type="ECO:0000256" key="15">
    <source>
        <dbReference type="SAM" id="Phobius"/>
    </source>
</evidence>
<evidence type="ECO:0000313" key="16">
    <source>
        <dbReference type="EMBL" id="MBD1387241.1"/>
    </source>
</evidence>
<dbReference type="EMBL" id="JACWMW010000004">
    <property type="protein sequence ID" value="MBD1387241.1"/>
    <property type="molecule type" value="Genomic_DNA"/>
</dbReference>
<name>A0ABR7X9P6_9SPHI</name>
<dbReference type="InterPro" id="IPR000829">
    <property type="entry name" value="DAGK"/>
</dbReference>
<evidence type="ECO:0000256" key="7">
    <source>
        <dbReference type="ARBA" id="ARBA00022741"/>
    </source>
</evidence>
<dbReference type="InterPro" id="IPR036945">
    <property type="entry name" value="DAGK_sf"/>
</dbReference>
<keyword evidence="9" id="KW-0067">ATP-binding</keyword>
<comment type="caution">
    <text evidence="16">The sequence shown here is derived from an EMBL/GenBank/DDBJ whole genome shotgun (WGS) entry which is preliminary data.</text>
</comment>
<dbReference type="GO" id="GO:0016301">
    <property type="term" value="F:kinase activity"/>
    <property type="evidence" value="ECO:0007669"/>
    <property type="project" value="UniProtKB-KW"/>
</dbReference>
<evidence type="ECO:0000256" key="8">
    <source>
        <dbReference type="ARBA" id="ARBA00022777"/>
    </source>
</evidence>
<evidence type="ECO:0000256" key="6">
    <source>
        <dbReference type="ARBA" id="ARBA00022692"/>
    </source>
</evidence>
<keyword evidence="12 15" id="KW-0472">Membrane</keyword>
<gene>
    <name evidence="16" type="ORF">IDJ75_18275</name>
</gene>
<evidence type="ECO:0000256" key="3">
    <source>
        <dbReference type="ARBA" id="ARBA00022475"/>
    </source>
</evidence>
<keyword evidence="8 16" id="KW-0418">Kinase</keyword>
<organism evidence="16 17">
    <name type="scientific">Mucilaginibacter rigui</name>
    <dbReference type="NCBI Taxonomy" id="534635"/>
    <lineage>
        <taxon>Bacteria</taxon>
        <taxon>Pseudomonadati</taxon>
        <taxon>Bacteroidota</taxon>
        <taxon>Sphingobacteriia</taxon>
        <taxon>Sphingobacteriales</taxon>
        <taxon>Sphingobacteriaceae</taxon>
        <taxon>Mucilaginibacter</taxon>
    </lineage>
</organism>
<accession>A0ABR7X9P6</accession>
<dbReference type="CDD" id="cd14265">
    <property type="entry name" value="UDPK_IM_like"/>
    <property type="match status" value="1"/>
</dbReference>
<keyword evidence="6 15" id="KW-0812">Transmembrane</keyword>
<dbReference type="PANTHER" id="PTHR34299">
    <property type="entry name" value="DIACYLGLYCEROL KINASE"/>
    <property type="match status" value="1"/>
</dbReference>
<comment type="similarity">
    <text evidence="2">Belongs to the bacterial diacylglycerol kinase family.</text>
</comment>
<dbReference type="PANTHER" id="PTHR34299:SF1">
    <property type="entry name" value="DIACYLGLYCEROL KINASE"/>
    <property type="match status" value="1"/>
</dbReference>
<keyword evidence="13" id="KW-0594">Phospholipid biosynthesis</keyword>
<feature type="transmembrane region" description="Helical" evidence="15">
    <location>
        <begin position="51"/>
        <end position="73"/>
    </location>
</feature>
<evidence type="ECO:0000256" key="5">
    <source>
        <dbReference type="ARBA" id="ARBA00022679"/>
    </source>
</evidence>
<sequence>MKKFILSVGYALKGLRFAFTTQQNFRIQVSVALIAIALGFYLNISTAEWHWITLCIALVLVMELFNTGIEALVDLVSPDYNKLAGHVKDISAAAVLIMAIFTLLTGAIIFLPKLLLLFHAA</sequence>
<evidence type="ECO:0000256" key="10">
    <source>
        <dbReference type="ARBA" id="ARBA00022989"/>
    </source>
</evidence>
<evidence type="ECO:0000256" key="2">
    <source>
        <dbReference type="ARBA" id="ARBA00005967"/>
    </source>
</evidence>
<keyword evidence="10 15" id="KW-1133">Transmembrane helix</keyword>
<dbReference type="RefSeq" id="WP_191177080.1">
    <property type="nucleotide sequence ID" value="NZ_JACWMW010000004.1"/>
</dbReference>
<keyword evidence="7" id="KW-0547">Nucleotide-binding</keyword>
<keyword evidence="5" id="KW-0808">Transferase</keyword>
<feature type="transmembrane region" description="Helical" evidence="15">
    <location>
        <begin position="27"/>
        <end position="44"/>
    </location>
</feature>
<evidence type="ECO:0000256" key="13">
    <source>
        <dbReference type="ARBA" id="ARBA00023209"/>
    </source>
</evidence>
<comment type="subcellular location">
    <subcellularLocation>
        <location evidence="1">Cell membrane</location>
        <topology evidence="1">Multi-pass membrane protein</topology>
    </subcellularLocation>
</comment>
<keyword evidence="14" id="KW-1208">Phospholipid metabolism</keyword>
<dbReference type="Proteomes" id="UP000618754">
    <property type="component" value="Unassembled WGS sequence"/>
</dbReference>
<evidence type="ECO:0000256" key="12">
    <source>
        <dbReference type="ARBA" id="ARBA00023136"/>
    </source>
</evidence>
<keyword evidence="11" id="KW-0443">Lipid metabolism</keyword>
<evidence type="ECO:0000256" key="14">
    <source>
        <dbReference type="ARBA" id="ARBA00023264"/>
    </source>
</evidence>
<feature type="transmembrane region" description="Helical" evidence="15">
    <location>
        <begin position="93"/>
        <end position="118"/>
    </location>
</feature>
<dbReference type="InterPro" id="IPR033717">
    <property type="entry name" value="UDPK"/>
</dbReference>
<dbReference type="Gene3D" id="1.10.287.3610">
    <property type="match status" value="1"/>
</dbReference>
<reference evidence="16 17" key="1">
    <citation type="submission" date="2020-09" db="EMBL/GenBank/DDBJ databases">
        <title>Novel species of Mucilaginibacter isolated from a glacier on the Tibetan Plateau.</title>
        <authorList>
            <person name="Liu Q."/>
            <person name="Xin Y.-H."/>
        </authorList>
    </citation>
    <scope>NUCLEOTIDE SEQUENCE [LARGE SCALE GENOMIC DNA]</scope>
    <source>
        <strain evidence="16 17">CGMCC 1.13878</strain>
    </source>
</reference>
<protein>
    <submittedName>
        <fullName evidence="16">Diacylglycerol kinase family protein</fullName>
    </submittedName>
</protein>
<proteinExistence type="inferred from homology"/>
<dbReference type="Pfam" id="PF01219">
    <property type="entry name" value="DAGK_prokar"/>
    <property type="match status" value="1"/>
</dbReference>
<evidence type="ECO:0000256" key="1">
    <source>
        <dbReference type="ARBA" id="ARBA00004651"/>
    </source>
</evidence>
<keyword evidence="3" id="KW-1003">Cell membrane</keyword>
<keyword evidence="4" id="KW-0444">Lipid biosynthesis</keyword>
<evidence type="ECO:0000256" key="11">
    <source>
        <dbReference type="ARBA" id="ARBA00023098"/>
    </source>
</evidence>